<comment type="caution">
    <text evidence="2">The sequence shown here is derived from an EMBL/GenBank/DDBJ whole genome shotgun (WGS) entry which is preliminary data.</text>
</comment>
<feature type="transmembrane region" description="Helical" evidence="1">
    <location>
        <begin position="28"/>
        <end position="48"/>
    </location>
</feature>
<dbReference type="AlphaFoldDB" id="A0A5C5YQL2"/>
<proteinExistence type="predicted"/>
<organism evidence="2 3">
    <name type="scientific">Posidoniimonas polymericola</name>
    <dbReference type="NCBI Taxonomy" id="2528002"/>
    <lineage>
        <taxon>Bacteria</taxon>
        <taxon>Pseudomonadati</taxon>
        <taxon>Planctomycetota</taxon>
        <taxon>Planctomycetia</taxon>
        <taxon>Pirellulales</taxon>
        <taxon>Lacipirellulaceae</taxon>
        <taxon>Posidoniimonas</taxon>
    </lineage>
</organism>
<gene>
    <name evidence="2" type="ORF">Pla123a_25700</name>
</gene>
<feature type="transmembrane region" description="Helical" evidence="1">
    <location>
        <begin position="54"/>
        <end position="76"/>
    </location>
</feature>
<evidence type="ECO:0000313" key="3">
    <source>
        <dbReference type="Proteomes" id="UP000318478"/>
    </source>
</evidence>
<keyword evidence="1" id="KW-0472">Membrane</keyword>
<name>A0A5C5YQL2_9BACT</name>
<accession>A0A5C5YQL2</accession>
<evidence type="ECO:0000313" key="2">
    <source>
        <dbReference type="EMBL" id="TWT77139.1"/>
    </source>
</evidence>
<evidence type="ECO:0000256" key="1">
    <source>
        <dbReference type="SAM" id="Phobius"/>
    </source>
</evidence>
<sequence length="193" mass="21267">MNPFRSPTADEAPIDDSVLAVSSNRGPAIVFAMLAWVLALVWSGMMLWESGPYSWWSLGIPFCFLIAILASMTAAGHCEILAIGGRELTIYCPSPLDGGRVTLGIEEVESIEWGIGYECDTVTLKLGESVHGAVYRSKAWSKASPATREVCWQVDHDASMNCERSEIREALRQWLNDANHPDDKKQLTVARIP</sequence>
<reference evidence="2 3" key="1">
    <citation type="submission" date="2019-02" db="EMBL/GenBank/DDBJ databases">
        <title>Deep-cultivation of Planctomycetes and their phenomic and genomic characterization uncovers novel biology.</title>
        <authorList>
            <person name="Wiegand S."/>
            <person name="Jogler M."/>
            <person name="Boedeker C."/>
            <person name="Pinto D."/>
            <person name="Vollmers J."/>
            <person name="Rivas-Marin E."/>
            <person name="Kohn T."/>
            <person name="Peeters S.H."/>
            <person name="Heuer A."/>
            <person name="Rast P."/>
            <person name="Oberbeckmann S."/>
            <person name="Bunk B."/>
            <person name="Jeske O."/>
            <person name="Meyerdierks A."/>
            <person name="Storesund J.E."/>
            <person name="Kallscheuer N."/>
            <person name="Luecker S."/>
            <person name="Lage O.M."/>
            <person name="Pohl T."/>
            <person name="Merkel B.J."/>
            <person name="Hornburger P."/>
            <person name="Mueller R.-W."/>
            <person name="Bruemmer F."/>
            <person name="Labrenz M."/>
            <person name="Spormann A.M."/>
            <person name="Op Den Camp H."/>
            <person name="Overmann J."/>
            <person name="Amann R."/>
            <person name="Jetten M.S.M."/>
            <person name="Mascher T."/>
            <person name="Medema M.H."/>
            <person name="Devos D.P."/>
            <person name="Kaster A.-K."/>
            <person name="Ovreas L."/>
            <person name="Rohde M."/>
            <person name="Galperin M.Y."/>
            <person name="Jogler C."/>
        </authorList>
    </citation>
    <scope>NUCLEOTIDE SEQUENCE [LARGE SCALE GENOMIC DNA]</scope>
    <source>
        <strain evidence="2 3">Pla123a</strain>
    </source>
</reference>
<dbReference type="EMBL" id="SJPO01000005">
    <property type="protein sequence ID" value="TWT77139.1"/>
    <property type="molecule type" value="Genomic_DNA"/>
</dbReference>
<dbReference type="RefSeq" id="WP_146587466.1">
    <property type="nucleotide sequence ID" value="NZ_SJPO01000005.1"/>
</dbReference>
<keyword evidence="3" id="KW-1185">Reference proteome</keyword>
<keyword evidence="1" id="KW-0812">Transmembrane</keyword>
<keyword evidence="1" id="KW-1133">Transmembrane helix</keyword>
<protein>
    <submittedName>
        <fullName evidence="2">Uncharacterized protein</fullName>
    </submittedName>
</protein>
<dbReference type="Proteomes" id="UP000318478">
    <property type="component" value="Unassembled WGS sequence"/>
</dbReference>